<keyword evidence="3" id="KW-1185">Reference proteome</keyword>
<dbReference type="AlphaFoldDB" id="A0A6A6CVV1"/>
<dbReference type="GeneID" id="54569305"/>
<dbReference type="InterPro" id="IPR036291">
    <property type="entry name" value="NAD(P)-bd_dom_sf"/>
</dbReference>
<name>A0A6A6CVV1_ZASCE</name>
<dbReference type="PANTHER" id="PTHR43162:SF1">
    <property type="entry name" value="PRESTALK A DIFFERENTIATION PROTEIN A"/>
    <property type="match status" value="1"/>
</dbReference>
<proteinExistence type="predicted"/>
<feature type="domain" description="NmrA-like" evidence="1">
    <location>
        <begin position="5"/>
        <end position="229"/>
    </location>
</feature>
<dbReference type="Gene3D" id="3.40.50.720">
    <property type="entry name" value="NAD(P)-binding Rossmann-like Domain"/>
    <property type="match status" value="1"/>
</dbReference>
<dbReference type="Pfam" id="PF05368">
    <property type="entry name" value="NmrA"/>
    <property type="match status" value="1"/>
</dbReference>
<sequence>MATRTIVFGPTGNVGSIVACTAQRHGAKVFLAMRDTSKSIPGLSAIEETSGGFERVTADLTNPESVSAAVKRTRATSAFMYLAHQSRDHMRATLHASKDSGIRFIVFLSSFTINRPLEDIPSNERIPWIHAQVEKNLEEIYGPKNYVALRAGAFATNTLRWRDGLQAGEVFLTSPDTKFDFITDVDMGRVGGTILAQGQRDTQNIVYLYGPKLVTQRYAIVTVAKALGREVVWGDEEDGSGKAVRVRLGGEETRGSWWGKAYDNHDEGASNVVKYTGEAGTGFGEWVEENVERYKA</sequence>
<dbReference type="OrthoDB" id="419598at2759"/>
<dbReference type="PROSITE" id="PS51257">
    <property type="entry name" value="PROKAR_LIPOPROTEIN"/>
    <property type="match status" value="1"/>
</dbReference>
<evidence type="ECO:0000313" key="2">
    <source>
        <dbReference type="EMBL" id="KAF2169919.1"/>
    </source>
</evidence>
<gene>
    <name evidence="2" type="ORF">M409DRAFT_64347</name>
</gene>
<dbReference type="InterPro" id="IPR008030">
    <property type="entry name" value="NmrA-like"/>
</dbReference>
<evidence type="ECO:0000259" key="1">
    <source>
        <dbReference type="Pfam" id="PF05368"/>
    </source>
</evidence>
<dbReference type="PANTHER" id="PTHR43162">
    <property type="match status" value="1"/>
</dbReference>
<dbReference type="EMBL" id="ML993586">
    <property type="protein sequence ID" value="KAF2169919.1"/>
    <property type="molecule type" value="Genomic_DNA"/>
</dbReference>
<accession>A0A6A6CVV1</accession>
<protein>
    <recommendedName>
        <fullName evidence="1">NmrA-like domain-containing protein</fullName>
    </recommendedName>
</protein>
<organism evidence="2 3">
    <name type="scientific">Zasmidium cellare ATCC 36951</name>
    <dbReference type="NCBI Taxonomy" id="1080233"/>
    <lineage>
        <taxon>Eukaryota</taxon>
        <taxon>Fungi</taxon>
        <taxon>Dikarya</taxon>
        <taxon>Ascomycota</taxon>
        <taxon>Pezizomycotina</taxon>
        <taxon>Dothideomycetes</taxon>
        <taxon>Dothideomycetidae</taxon>
        <taxon>Mycosphaerellales</taxon>
        <taxon>Mycosphaerellaceae</taxon>
        <taxon>Zasmidium</taxon>
    </lineage>
</organism>
<reference evidence="2" key="1">
    <citation type="journal article" date="2020" name="Stud. Mycol.">
        <title>101 Dothideomycetes genomes: a test case for predicting lifestyles and emergence of pathogens.</title>
        <authorList>
            <person name="Haridas S."/>
            <person name="Albert R."/>
            <person name="Binder M."/>
            <person name="Bloem J."/>
            <person name="Labutti K."/>
            <person name="Salamov A."/>
            <person name="Andreopoulos B."/>
            <person name="Baker S."/>
            <person name="Barry K."/>
            <person name="Bills G."/>
            <person name="Bluhm B."/>
            <person name="Cannon C."/>
            <person name="Castanera R."/>
            <person name="Culley D."/>
            <person name="Daum C."/>
            <person name="Ezra D."/>
            <person name="Gonzalez J."/>
            <person name="Henrissat B."/>
            <person name="Kuo A."/>
            <person name="Liang C."/>
            <person name="Lipzen A."/>
            <person name="Lutzoni F."/>
            <person name="Magnuson J."/>
            <person name="Mondo S."/>
            <person name="Nolan M."/>
            <person name="Ohm R."/>
            <person name="Pangilinan J."/>
            <person name="Park H.-J."/>
            <person name="Ramirez L."/>
            <person name="Alfaro M."/>
            <person name="Sun H."/>
            <person name="Tritt A."/>
            <person name="Yoshinaga Y."/>
            <person name="Zwiers L.-H."/>
            <person name="Turgeon B."/>
            <person name="Goodwin S."/>
            <person name="Spatafora J."/>
            <person name="Crous P."/>
            <person name="Grigoriev I."/>
        </authorList>
    </citation>
    <scope>NUCLEOTIDE SEQUENCE</scope>
    <source>
        <strain evidence="2">ATCC 36951</strain>
    </source>
</reference>
<dbReference type="Proteomes" id="UP000799537">
    <property type="component" value="Unassembled WGS sequence"/>
</dbReference>
<dbReference type="RefSeq" id="XP_033670808.1">
    <property type="nucleotide sequence ID" value="XM_033816033.1"/>
</dbReference>
<dbReference type="SUPFAM" id="SSF51735">
    <property type="entry name" value="NAD(P)-binding Rossmann-fold domains"/>
    <property type="match status" value="1"/>
</dbReference>
<dbReference type="InterPro" id="IPR051604">
    <property type="entry name" value="Ergot_Alk_Oxidoreductase"/>
</dbReference>
<evidence type="ECO:0000313" key="3">
    <source>
        <dbReference type="Proteomes" id="UP000799537"/>
    </source>
</evidence>